<dbReference type="RefSeq" id="WP_165303699.1">
    <property type="nucleotide sequence ID" value="NZ_JAAKZZ010001127.1"/>
</dbReference>
<evidence type="ECO:0000313" key="3">
    <source>
        <dbReference type="Proteomes" id="UP000477722"/>
    </source>
</evidence>
<reference evidence="2 3" key="1">
    <citation type="submission" date="2020-02" db="EMBL/GenBank/DDBJ databases">
        <title>Whole-genome analyses of novel actinobacteria.</title>
        <authorList>
            <person name="Sahin N."/>
            <person name="Tatar D."/>
        </authorList>
    </citation>
    <scope>NUCLEOTIDE SEQUENCE [LARGE SCALE GENOMIC DNA]</scope>
    <source>
        <strain evidence="2 3">SB3404</strain>
    </source>
</reference>
<dbReference type="AlphaFoldDB" id="A0A6G4XB50"/>
<dbReference type="Proteomes" id="UP000477722">
    <property type="component" value="Unassembled WGS sequence"/>
</dbReference>
<organism evidence="2 3">
    <name type="scientific">Streptomyces boncukensis</name>
    <dbReference type="NCBI Taxonomy" id="2711219"/>
    <lineage>
        <taxon>Bacteria</taxon>
        <taxon>Bacillati</taxon>
        <taxon>Actinomycetota</taxon>
        <taxon>Actinomycetes</taxon>
        <taxon>Kitasatosporales</taxon>
        <taxon>Streptomycetaceae</taxon>
        <taxon>Streptomyces</taxon>
    </lineage>
</organism>
<feature type="non-terminal residue" evidence="2">
    <location>
        <position position="1"/>
    </location>
</feature>
<dbReference type="PANTHER" id="PTHR43777">
    <property type="entry name" value="MOLYBDENUM COFACTOR CYTIDYLYLTRANSFERASE"/>
    <property type="match status" value="1"/>
</dbReference>
<gene>
    <name evidence="2" type="ORF">G5C65_38275</name>
</gene>
<keyword evidence="2" id="KW-0808">Transferase</keyword>
<dbReference type="EMBL" id="JAAKZZ010001127">
    <property type="protein sequence ID" value="NGO74067.1"/>
    <property type="molecule type" value="Genomic_DNA"/>
</dbReference>
<keyword evidence="3" id="KW-1185">Reference proteome</keyword>
<dbReference type="GO" id="GO:0016779">
    <property type="term" value="F:nucleotidyltransferase activity"/>
    <property type="evidence" value="ECO:0007669"/>
    <property type="project" value="UniProtKB-ARBA"/>
</dbReference>
<dbReference type="InterPro" id="IPR029044">
    <property type="entry name" value="Nucleotide-diphossugar_trans"/>
</dbReference>
<comment type="caution">
    <text evidence="2">The sequence shown here is derived from an EMBL/GenBank/DDBJ whole genome shotgun (WGS) entry which is preliminary data.</text>
</comment>
<proteinExistence type="predicted"/>
<sequence>VSLVDQPGIGPEAVARVRAAYRSPATLAAGAYGGVRGHPVLFGAEHWRGVRESAHGDVGARAYLRAHTARLTLVECADIADPGDIDTPEDLTRLRESGG</sequence>
<evidence type="ECO:0000259" key="1">
    <source>
        <dbReference type="Pfam" id="PF12804"/>
    </source>
</evidence>
<dbReference type="PANTHER" id="PTHR43777:SF1">
    <property type="entry name" value="MOLYBDENUM COFACTOR CYTIDYLYLTRANSFERASE"/>
    <property type="match status" value="1"/>
</dbReference>
<accession>A0A6G4XB50</accession>
<evidence type="ECO:0000313" key="2">
    <source>
        <dbReference type="EMBL" id="NGO74067.1"/>
    </source>
</evidence>
<dbReference type="InterPro" id="IPR025877">
    <property type="entry name" value="MobA-like_NTP_Trfase"/>
</dbReference>
<dbReference type="Pfam" id="PF12804">
    <property type="entry name" value="NTP_transf_3"/>
    <property type="match status" value="1"/>
</dbReference>
<protein>
    <submittedName>
        <fullName evidence="2">NTP transferase domain-containing protein</fullName>
    </submittedName>
</protein>
<dbReference type="SUPFAM" id="SSF53448">
    <property type="entry name" value="Nucleotide-diphospho-sugar transferases"/>
    <property type="match status" value="1"/>
</dbReference>
<name>A0A6G4XB50_9ACTN</name>
<dbReference type="Gene3D" id="3.90.550.10">
    <property type="entry name" value="Spore Coat Polysaccharide Biosynthesis Protein SpsA, Chain A"/>
    <property type="match status" value="1"/>
</dbReference>
<feature type="domain" description="MobA-like NTP transferase" evidence="1">
    <location>
        <begin position="1"/>
        <end position="67"/>
    </location>
</feature>